<dbReference type="PANTHER" id="PTHR10788:SF75">
    <property type="entry name" value="SYNTHASE SUBUNIT OF TREHALOSE-6-PHOSPHATE SYNTHASE_PHOSPHATASE COMPLEX (EUROFUNG)"/>
    <property type="match status" value="1"/>
</dbReference>
<dbReference type="Pfam" id="PF00982">
    <property type="entry name" value="Glyco_transf_20"/>
    <property type="match status" value="1"/>
</dbReference>
<dbReference type="GO" id="GO:0005946">
    <property type="term" value="C:alpha,alpha-trehalose-phosphate synthase complex (UDP-forming)"/>
    <property type="evidence" value="ECO:0007669"/>
    <property type="project" value="TreeGrafter"/>
</dbReference>
<evidence type="ECO:0000256" key="2">
    <source>
        <dbReference type="ARBA" id="ARBA00022679"/>
    </source>
</evidence>
<dbReference type="EMBL" id="KN846997">
    <property type="protein sequence ID" value="KIW88968.1"/>
    <property type="molecule type" value="Genomic_DNA"/>
</dbReference>
<dbReference type="GO" id="GO:0004805">
    <property type="term" value="F:trehalose-phosphatase activity"/>
    <property type="evidence" value="ECO:0007669"/>
    <property type="project" value="TreeGrafter"/>
</dbReference>
<organism evidence="4 5">
    <name type="scientific">Cladophialophora bantiana (strain ATCC 10958 / CBS 173.52 / CDC B-1940 / NIH 8579)</name>
    <name type="common">Xylohypha bantiana</name>
    <dbReference type="NCBI Taxonomy" id="1442370"/>
    <lineage>
        <taxon>Eukaryota</taxon>
        <taxon>Fungi</taxon>
        <taxon>Dikarya</taxon>
        <taxon>Ascomycota</taxon>
        <taxon>Pezizomycotina</taxon>
        <taxon>Eurotiomycetes</taxon>
        <taxon>Chaetothyriomycetidae</taxon>
        <taxon>Chaetothyriales</taxon>
        <taxon>Herpotrichiellaceae</taxon>
        <taxon>Cladophialophora</taxon>
    </lineage>
</organism>
<evidence type="ECO:0000313" key="5">
    <source>
        <dbReference type="Proteomes" id="UP000053789"/>
    </source>
</evidence>
<dbReference type="OrthoDB" id="755951at2759"/>
<keyword evidence="2" id="KW-0808">Transferase</keyword>
<dbReference type="GeneID" id="27703380"/>
<sequence length="508" mass="58397">MDSIDPDFEGRVLVVANRVPISIKTTQEGEFEYSMSSGGLVSGLKGLAKAIDFKWFGWPGIDVHRNDKDKVRRHLQDNFNAVPIFLSETLAEMHYNGFSNSILWPLLHRMPDKAGSDERWSKAYQEVNEIFADNIVPYVEDNDIIWVHDYHLLLLPGILRERLSKKKNLKIGFFLHTPFPTEDYFTILPFREQICRSLLLCDVVGFHTNQYAKDFLESARIVLMGVSKSPSDLHWNGRKVIVHGFPLGIEADEWKQKLETDAVKHELANLREEFDDQKIILGVDRLDYIKGIPQKLRAYDRFLTDHPEWVGKAVMVQLAIPTREDVDAYRRLRGEVELLVGRINGKHATFKHTPIHYLHRSVKPEQLCALYAVSDVCIISSIRDGLNLVSYEYAACQEERKGVLMMSTYAGAIKTLPPSSVILLNPWDAPRFAERINQALNMGMEERAQRHKEMMHVVDTWTSVKWGKAFLQTMMKMEIPKDVDMPDRDSLQEYNSEVPDSETGTIKP</sequence>
<dbReference type="SUPFAM" id="SSF53756">
    <property type="entry name" value="UDP-Glycosyltransferase/glycogen phosphorylase"/>
    <property type="match status" value="1"/>
</dbReference>
<dbReference type="GO" id="GO:0003825">
    <property type="term" value="F:alpha,alpha-trehalose-phosphate synthase (UDP-forming) activity"/>
    <property type="evidence" value="ECO:0007669"/>
    <property type="project" value="TreeGrafter"/>
</dbReference>
<gene>
    <name evidence="4" type="ORF">Z519_10452</name>
</gene>
<dbReference type="HOGENOM" id="CLU_002351_7_2_1"/>
<dbReference type="PANTHER" id="PTHR10788">
    <property type="entry name" value="TREHALOSE-6-PHOSPHATE SYNTHASE"/>
    <property type="match status" value="1"/>
</dbReference>
<feature type="region of interest" description="Disordered" evidence="3">
    <location>
        <begin position="481"/>
        <end position="508"/>
    </location>
</feature>
<dbReference type="GO" id="GO:0005829">
    <property type="term" value="C:cytosol"/>
    <property type="evidence" value="ECO:0007669"/>
    <property type="project" value="TreeGrafter"/>
</dbReference>
<evidence type="ECO:0000256" key="3">
    <source>
        <dbReference type="SAM" id="MobiDB-lite"/>
    </source>
</evidence>
<dbReference type="VEuPathDB" id="FungiDB:Z519_10452"/>
<dbReference type="AlphaFoldDB" id="A0A0D2H6P1"/>
<dbReference type="InterPro" id="IPR001830">
    <property type="entry name" value="Glyco_trans_20"/>
</dbReference>
<dbReference type="Gene3D" id="3.40.50.2000">
    <property type="entry name" value="Glycogen Phosphorylase B"/>
    <property type="match status" value="2"/>
</dbReference>
<dbReference type="Proteomes" id="UP000053789">
    <property type="component" value="Unassembled WGS sequence"/>
</dbReference>
<protein>
    <submittedName>
        <fullName evidence="4">Alpha,alpha-trehalose-phosphate synthase (UDP-forming)</fullName>
    </submittedName>
</protein>
<dbReference type="GO" id="GO:0005992">
    <property type="term" value="P:trehalose biosynthetic process"/>
    <property type="evidence" value="ECO:0007669"/>
    <property type="project" value="InterPro"/>
</dbReference>
<reference evidence="4" key="1">
    <citation type="submission" date="2015-01" db="EMBL/GenBank/DDBJ databases">
        <title>The Genome Sequence of Cladophialophora bantiana CBS 173.52.</title>
        <authorList>
            <consortium name="The Broad Institute Genomics Platform"/>
            <person name="Cuomo C."/>
            <person name="de Hoog S."/>
            <person name="Gorbushina A."/>
            <person name="Stielow B."/>
            <person name="Teixiera M."/>
            <person name="Abouelleil A."/>
            <person name="Chapman S.B."/>
            <person name="Priest M."/>
            <person name="Young S.K."/>
            <person name="Wortman J."/>
            <person name="Nusbaum C."/>
            <person name="Birren B."/>
        </authorList>
    </citation>
    <scope>NUCLEOTIDE SEQUENCE [LARGE SCALE GENOMIC DNA]</scope>
    <source>
        <strain evidence="4">CBS 173.52</strain>
    </source>
</reference>
<keyword evidence="1" id="KW-0328">Glycosyltransferase</keyword>
<dbReference type="GO" id="GO:0034605">
    <property type="term" value="P:cellular response to heat"/>
    <property type="evidence" value="ECO:0007669"/>
    <property type="project" value="TreeGrafter"/>
</dbReference>
<dbReference type="RefSeq" id="XP_016615637.1">
    <property type="nucleotide sequence ID" value="XM_016768169.1"/>
</dbReference>
<dbReference type="CDD" id="cd03788">
    <property type="entry name" value="GT20_TPS"/>
    <property type="match status" value="1"/>
</dbReference>
<accession>A0A0D2H6P1</accession>
<evidence type="ECO:0000313" key="4">
    <source>
        <dbReference type="EMBL" id="KIW88968.1"/>
    </source>
</evidence>
<evidence type="ECO:0000256" key="1">
    <source>
        <dbReference type="ARBA" id="ARBA00022676"/>
    </source>
</evidence>
<feature type="compositionally biased region" description="Basic and acidic residues" evidence="3">
    <location>
        <begin position="481"/>
        <end position="491"/>
    </location>
</feature>
<keyword evidence="5" id="KW-1185">Reference proteome</keyword>
<name>A0A0D2H6P1_CLAB1</name>
<proteinExistence type="predicted"/>
<dbReference type="FunFam" id="3.40.50.2000:FF:000010">
    <property type="entry name" value="Alpha,alpha-trehalose-phosphate synthase"/>
    <property type="match status" value="1"/>
</dbReference>